<organism evidence="1 2">
    <name type="scientific">Daphnia magna</name>
    <dbReference type="NCBI Taxonomy" id="35525"/>
    <lineage>
        <taxon>Eukaryota</taxon>
        <taxon>Metazoa</taxon>
        <taxon>Ecdysozoa</taxon>
        <taxon>Arthropoda</taxon>
        <taxon>Crustacea</taxon>
        <taxon>Branchiopoda</taxon>
        <taxon>Diplostraca</taxon>
        <taxon>Cladocera</taxon>
        <taxon>Anomopoda</taxon>
        <taxon>Daphniidae</taxon>
        <taxon>Daphnia</taxon>
    </lineage>
</organism>
<proteinExistence type="predicted"/>
<accession>A0A0P6AA76</accession>
<dbReference type="OrthoDB" id="6364072at2759"/>
<evidence type="ECO:0000313" key="2">
    <source>
        <dbReference type="Proteomes" id="UP000076858"/>
    </source>
</evidence>
<name>A0A0P6AA76_9CRUS</name>
<dbReference type="Proteomes" id="UP000076858">
    <property type="component" value="Unassembled WGS sequence"/>
</dbReference>
<gene>
    <name evidence="1" type="ORF">APZ42_017674</name>
</gene>
<dbReference type="EMBL" id="LRGB01000687">
    <property type="protein sequence ID" value="KZS17022.1"/>
    <property type="molecule type" value="Genomic_DNA"/>
</dbReference>
<protein>
    <submittedName>
        <fullName evidence="1">Uncharacterized protein</fullName>
    </submittedName>
</protein>
<comment type="caution">
    <text evidence="1">The sequence shown here is derived from an EMBL/GenBank/DDBJ whole genome shotgun (WGS) entry which is preliminary data.</text>
</comment>
<sequence>MFWLGRNRMINQLVFVCFLVVTWSPTLLADTADVSCESEESVESTEETILSARSPASGVTQQQAPLAIFNQTKFNNVKNQTSNKITKPIVHQLRTPAVRPYFYPAIIPPYFLRASPYQPAYYHPVLMPIMSPLYPTSSPTVREEIATGSRPFPVDDEISQEEALKELEAIKQEMAEDAAAQRHLNRLVLPSISVNRDESSVTVSLKSFASLLRSLSSRVTVTLATRTILVPNVSVNN</sequence>
<reference evidence="1 2" key="1">
    <citation type="submission" date="2016-03" db="EMBL/GenBank/DDBJ databases">
        <title>EvidentialGene: Evidence-directed Construction of Genes on Genomes.</title>
        <authorList>
            <person name="Gilbert D.G."/>
            <person name="Choi J.-H."/>
            <person name="Mockaitis K."/>
            <person name="Colbourne J."/>
            <person name="Pfrender M."/>
        </authorList>
    </citation>
    <scope>NUCLEOTIDE SEQUENCE [LARGE SCALE GENOMIC DNA]</scope>
    <source>
        <strain evidence="1 2">Xinb3</strain>
        <tissue evidence="1">Complete organism</tissue>
    </source>
</reference>
<keyword evidence="2" id="KW-1185">Reference proteome</keyword>
<evidence type="ECO:0000313" key="1">
    <source>
        <dbReference type="EMBL" id="KZS17022.1"/>
    </source>
</evidence>
<dbReference type="AlphaFoldDB" id="A0A0P6AA76"/>